<accession>A0A2U8BRJ7</accession>
<dbReference type="KEGG" id="fso:Fsol_00150"/>
<keyword evidence="2 6" id="KW-0808">Transferase</keyword>
<keyword evidence="7" id="KW-1185">Reference proteome</keyword>
<dbReference type="InterPro" id="IPR002123">
    <property type="entry name" value="Plipid/glycerol_acylTrfase"/>
</dbReference>
<protein>
    <submittedName>
        <fullName evidence="6">1-acyl-sn-glycerol-3-phosphate acyltransferase</fullName>
    </submittedName>
</protein>
<dbReference type="SUPFAM" id="SSF69593">
    <property type="entry name" value="Glycerol-3-phosphate (1)-acyltransferase"/>
    <property type="match status" value="1"/>
</dbReference>
<dbReference type="GO" id="GO:0006654">
    <property type="term" value="P:phosphatidic acid biosynthetic process"/>
    <property type="evidence" value="ECO:0007669"/>
    <property type="project" value="TreeGrafter"/>
</dbReference>
<reference evidence="6 7" key="1">
    <citation type="journal article" date="2018" name="Genome Biol. Evol.">
        <title>The Genome Sequence of "Candidatus Fokinia solitaria": Insights on Reductive Evolution in Rickettsiales.</title>
        <authorList>
            <person name="Floriano A.M."/>
            <person name="Castelli M."/>
            <person name="Krenek S."/>
            <person name="Berendonk T.U."/>
            <person name="Bazzocchi C."/>
            <person name="Petroni G."/>
            <person name="Sassera D."/>
        </authorList>
    </citation>
    <scope>NUCLEOTIDE SEQUENCE [LARGE SCALE GENOMIC DNA]</scope>
    <source>
        <strain evidence="6">Rio ETE_ALG 3VII</strain>
    </source>
</reference>
<feature type="transmembrane region" description="Helical" evidence="4">
    <location>
        <begin position="20"/>
        <end position="40"/>
    </location>
</feature>
<dbReference type="AlphaFoldDB" id="A0A2U8BRJ7"/>
<feature type="domain" description="Phospholipid/glycerol acyltransferase" evidence="5">
    <location>
        <begin position="87"/>
        <end position="206"/>
    </location>
</feature>
<evidence type="ECO:0000256" key="3">
    <source>
        <dbReference type="ARBA" id="ARBA00023315"/>
    </source>
</evidence>
<dbReference type="RefSeq" id="WP_108673000.1">
    <property type="nucleotide sequence ID" value="NZ_CP025989.1"/>
</dbReference>
<evidence type="ECO:0000313" key="7">
    <source>
        <dbReference type="Proteomes" id="UP000244519"/>
    </source>
</evidence>
<dbReference type="EMBL" id="CP025989">
    <property type="protein sequence ID" value="AWD32957.1"/>
    <property type="molecule type" value="Genomic_DNA"/>
</dbReference>
<dbReference type="OrthoDB" id="5290997at2"/>
<keyword evidence="4" id="KW-0472">Membrane</keyword>
<dbReference type="Pfam" id="PF01553">
    <property type="entry name" value="Acyltransferase"/>
    <property type="match status" value="1"/>
</dbReference>
<evidence type="ECO:0000313" key="6">
    <source>
        <dbReference type="EMBL" id="AWD32957.1"/>
    </source>
</evidence>
<evidence type="ECO:0000256" key="4">
    <source>
        <dbReference type="SAM" id="Phobius"/>
    </source>
</evidence>
<evidence type="ECO:0000256" key="1">
    <source>
        <dbReference type="ARBA" id="ARBA00005189"/>
    </source>
</evidence>
<dbReference type="SMART" id="SM00563">
    <property type="entry name" value="PlsC"/>
    <property type="match status" value="1"/>
</dbReference>
<keyword evidence="3 6" id="KW-0012">Acyltransferase</keyword>
<keyword evidence="4" id="KW-1133">Transmembrane helix</keyword>
<gene>
    <name evidence="6" type="ORF">Fsol_00150</name>
</gene>
<dbReference type="CDD" id="cd07989">
    <property type="entry name" value="LPLAT_AGPAT-like"/>
    <property type="match status" value="1"/>
</dbReference>
<feature type="transmembrane region" description="Helical" evidence="4">
    <location>
        <begin position="52"/>
        <end position="72"/>
    </location>
</feature>
<dbReference type="Proteomes" id="UP000244519">
    <property type="component" value="Chromosome"/>
</dbReference>
<proteinExistence type="predicted"/>
<dbReference type="PANTHER" id="PTHR10434:SF40">
    <property type="entry name" value="1-ACYL-SN-GLYCEROL-3-PHOSPHATE ACYLTRANSFERASE"/>
    <property type="match status" value="1"/>
</dbReference>
<evidence type="ECO:0000256" key="2">
    <source>
        <dbReference type="ARBA" id="ARBA00022679"/>
    </source>
</evidence>
<name>A0A2U8BRJ7_9RICK</name>
<evidence type="ECO:0000259" key="5">
    <source>
        <dbReference type="SMART" id="SM00563"/>
    </source>
</evidence>
<dbReference type="GO" id="GO:0003841">
    <property type="term" value="F:1-acylglycerol-3-phosphate O-acyltransferase activity"/>
    <property type="evidence" value="ECO:0007669"/>
    <property type="project" value="TreeGrafter"/>
</dbReference>
<sequence>MREKSQNDGAIMNFVRTCVFYFTLSVWTFFITVIFSPVFISTVIRRIVKRKIAVIWAFGVMILLRIICGVRYRVLCDNASVISEKRVLIASKHESPWETIFFFTLFKGLSFVVKEELLKIPFYGWYLKVLDMVPIKRNAGMEALRKIVKSAEGNLKESGSFLIFPEGTRVSHGVVAECKHGIYAVYKNITEKFGDVPLIPVALDSGKLWKKERFSIESGLITVRVHDKLPQNLSKEEFMKTLQSKINSI</sequence>
<keyword evidence="4" id="KW-0812">Transmembrane</keyword>
<organism evidence="6 7">
    <name type="scientific">Candidatus Fokinia solitaria</name>
    <dbReference type="NCBI Taxonomy" id="1802984"/>
    <lineage>
        <taxon>Bacteria</taxon>
        <taxon>Pseudomonadati</taxon>
        <taxon>Pseudomonadota</taxon>
        <taxon>Alphaproteobacteria</taxon>
        <taxon>Rickettsiales</taxon>
        <taxon>Candidatus Midichloriaceae</taxon>
        <taxon>Candidatus Fokinia</taxon>
    </lineage>
</organism>
<dbReference type="PANTHER" id="PTHR10434">
    <property type="entry name" value="1-ACYL-SN-GLYCEROL-3-PHOSPHATE ACYLTRANSFERASE"/>
    <property type="match status" value="1"/>
</dbReference>
<comment type="pathway">
    <text evidence="1">Lipid metabolism.</text>
</comment>